<keyword evidence="4" id="KW-0238">DNA-binding</keyword>
<feature type="region of interest" description="Disordered" evidence="6">
    <location>
        <begin position="385"/>
        <end position="441"/>
    </location>
</feature>
<dbReference type="GO" id="GO:0003677">
    <property type="term" value="F:DNA binding"/>
    <property type="evidence" value="ECO:0007669"/>
    <property type="project" value="UniProtKB-KW"/>
</dbReference>
<dbReference type="Pfam" id="PF00782">
    <property type="entry name" value="DSPc"/>
    <property type="match status" value="1"/>
</dbReference>
<dbReference type="GO" id="GO:0016791">
    <property type="term" value="F:phosphatase activity"/>
    <property type="evidence" value="ECO:0007669"/>
    <property type="project" value="UniProtKB-ARBA"/>
</dbReference>
<dbReference type="InterPro" id="IPR050974">
    <property type="entry name" value="Plant_ZF_CCCH"/>
</dbReference>
<feature type="zinc finger region" description="C3H1-type" evidence="5">
    <location>
        <begin position="47"/>
        <end position="75"/>
    </location>
</feature>
<comment type="caution">
    <text evidence="8">The sequence shown here is derived from an EMBL/GenBank/DDBJ whole genome shotgun (WGS) entry which is preliminary data.</text>
</comment>
<dbReference type="PANTHER" id="PTHR12506:SF50">
    <property type="entry name" value="ZINC FINGER CCCH DOMAIN-CONTAINING PROTEIN 26"/>
    <property type="match status" value="1"/>
</dbReference>
<evidence type="ECO:0000256" key="4">
    <source>
        <dbReference type="ARBA" id="ARBA00023125"/>
    </source>
</evidence>
<keyword evidence="1 5" id="KW-0479">Metal-binding</keyword>
<keyword evidence="9" id="KW-1185">Reference proteome</keyword>
<dbReference type="InterPro" id="IPR020422">
    <property type="entry name" value="TYR_PHOSPHATASE_DUAL_dom"/>
</dbReference>
<evidence type="ECO:0000256" key="6">
    <source>
        <dbReference type="SAM" id="MobiDB-lite"/>
    </source>
</evidence>
<dbReference type="FunFam" id="3.90.190.10:FF:000079">
    <property type="entry name" value="Protein-tyrosine-phosphatase IBR5"/>
    <property type="match status" value="1"/>
</dbReference>
<dbReference type="OrthoDB" id="411372at2759"/>
<dbReference type="Proteomes" id="UP000701853">
    <property type="component" value="Chromosome 7"/>
</dbReference>
<proteinExistence type="predicted"/>
<reference evidence="8 9" key="1">
    <citation type="journal article" date="2021" name="bioRxiv">
        <title>The Gossypium anomalum genome as a resource for cotton improvement and evolutionary analysis of hybrid incompatibility.</title>
        <authorList>
            <person name="Grover C.E."/>
            <person name="Yuan D."/>
            <person name="Arick M.A."/>
            <person name="Miller E.R."/>
            <person name="Hu G."/>
            <person name="Peterson D.G."/>
            <person name="Wendel J.F."/>
            <person name="Udall J.A."/>
        </authorList>
    </citation>
    <scope>NUCLEOTIDE SEQUENCE [LARGE SCALE GENOMIC DNA]</scope>
    <source>
        <strain evidence="8">JFW-Udall</strain>
        <tissue evidence="8">Leaf</tissue>
    </source>
</reference>
<dbReference type="SMART" id="SM00195">
    <property type="entry name" value="DSPc"/>
    <property type="match status" value="1"/>
</dbReference>
<dbReference type="GO" id="GO:0008270">
    <property type="term" value="F:zinc ion binding"/>
    <property type="evidence" value="ECO:0007669"/>
    <property type="project" value="UniProtKB-KW"/>
</dbReference>
<feature type="domain" description="C3H1-type" evidence="7">
    <location>
        <begin position="47"/>
        <end position="75"/>
    </location>
</feature>
<dbReference type="Pfam" id="PF00642">
    <property type="entry name" value="zf-CCCH"/>
    <property type="match status" value="5"/>
</dbReference>
<gene>
    <name evidence="8" type="ORF">CXB51_016545</name>
</gene>
<feature type="domain" description="C3H1-type" evidence="7">
    <location>
        <begin position="89"/>
        <end position="117"/>
    </location>
</feature>
<keyword evidence="3 5" id="KW-0862">Zinc</keyword>
<sequence>MPDNRQVQNNVVSNQSADNIEEAILRLKINDNNQEVGVSKSVSYPDRPGEPDCSFYLRTGSCGYGSNCRFNHPAYDAQGGQYREELPERVGQPDCGYFLKTGTCKYGSTCKYHHPKDRNGAGPVTFNILGLPMRQDEKSCPYFMRTGSCKFGVACKFHHPQPASAGTGLPVNGSVGSSVLPPTGVPYAGGFPPWSLPRAPLVSGPHLQTQSYMPVVVSPSQNIIPANGWSTYMGNMSPESSAGILGSNYTYNSMNPAELGSSGQMLLSSAPASNFPERPDQPECRYYMNTGTCKYGSDCKYHHPKERIANSAMSSVGPLGLPSRPGQPVCSSYTMYGLCKYGPTCRFDHPYTGYPYNYALSYPLSMFDTSLLTYQRMTPPPNLYEAPLPSRVPDWARNTDPASKKRQNLVTKNPDDSSEQEKLSSAFGHASLGSTGPERETFSRSGYNLKTIVLVVAGGVVVVVVVGMRKRERENPCGICGHYHKFEEGEVCGVCGHRAPVSSDKTSLQVSAFPSVILPDFLYLGSYDNASRSELLKTQGITRVLNTVPACQNLYKNSFTYHCLQDDKILQFDDASIFAEQCERDKARVLVHCMSPAIVIAYLMKSKGWRLQPSYQWVKERRSSVELSQDAYQQLQEYEQKLFGSCDNSNLAGAPSFNFGFSNPSDPLPLPVPIPAFNNLGATSIFARPPPFEVPLHGFTFGADRTQRSMSENLSNPSGSDIPMDILVDTFCGSVLTTALRRCRLLATTRSSLVRMRSQGVACGLW</sequence>
<dbReference type="Gene3D" id="2.30.30.1190">
    <property type="match status" value="1"/>
</dbReference>
<keyword evidence="2 5" id="KW-0863">Zinc-finger</keyword>
<dbReference type="AlphaFoldDB" id="A0A8J5YDX8"/>
<feature type="domain" description="C3H1-type" evidence="7">
    <location>
        <begin position="278"/>
        <end position="306"/>
    </location>
</feature>
<evidence type="ECO:0000256" key="2">
    <source>
        <dbReference type="ARBA" id="ARBA00022771"/>
    </source>
</evidence>
<dbReference type="SUPFAM" id="SSF52799">
    <property type="entry name" value="(Phosphotyrosine protein) phosphatases II"/>
    <property type="match status" value="1"/>
</dbReference>
<evidence type="ECO:0000256" key="1">
    <source>
        <dbReference type="ARBA" id="ARBA00022723"/>
    </source>
</evidence>
<protein>
    <recommendedName>
        <fullName evidence="7">C3H1-type domain-containing protein</fullName>
    </recommendedName>
</protein>
<dbReference type="InterPro" id="IPR029021">
    <property type="entry name" value="Prot-tyrosine_phosphatase-like"/>
</dbReference>
<dbReference type="GO" id="GO:0003729">
    <property type="term" value="F:mRNA binding"/>
    <property type="evidence" value="ECO:0007669"/>
    <property type="project" value="UniProtKB-ARBA"/>
</dbReference>
<feature type="zinc finger region" description="C3H1-type" evidence="5">
    <location>
        <begin position="324"/>
        <end position="352"/>
    </location>
</feature>
<feature type="compositionally biased region" description="Basic and acidic residues" evidence="6">
    <location>
        <begin position="413"/>
        <end position="422"/>
    </location>
</feature>
<feature type="zinc finger region" description="C3H1-type" evidence="5">
    <location>
        <begin position="134"/>
        <end position="162"/>
    </location>
</feature>
<evidence type="ECO:0000256" key="3">
    <source>
        <dbReference type="ARBA" id="ARBA00022833"/>
    </source>
</evidence>
<dbReference type="InterPro" id="IPR000340">
    <property type="entry name" value="Dual-sp_phosphatase_cat-dom"/>
</dbReference>
<dbReference type="Gene3D" id="3.90.190.10">
    <property type="entry name" value="Protein tyrosine phosphatase superfamily"/>
    <property type="match status" value="1"/>
</dbReference>
<feature type="domain" description="C3H1-type" evidence="7">
    <location>
        <begin position="324"/>
        <end position="352"/>
    </location>
</feature>
<feature type="zinc finger region" description="C3H1-type" evidence="5">
    <location>
        <begin position="89"/>
        <end position="117"/>
    </location>
</feature>
<dbReference type="InterPro" id="IPR000571">
    <property type="entry name" value="Znf_CCCH"/>
</dbReference>
<dbReference type="EMBL" id="JAHUZN010000007">
    <property type="protein sequence ID" value="KAG8488381.1"/>
    <property type="molecule type" value="Genomic_DNA"/>
</dbReference>
<dbReference type="PROSITE" id="PS50103">
    <property type="entry name" value="ZF_C3H1"/>
    <property type="match status" value="5"/>
</dbReference>
<dbReference type="SUPFAM" id="SSF90229">
    <property type="entry name" value="CCCH zinc finger"/>
    <property type="match status" value="5"/>
</dbReference>
<evidence type="ECO:0000259" key="7">
    <source>
        <dbReference type="PROSITE" id="PS50103"/>
    </source>
</evidence>
<dbReference type="InterPro" id="IPR036855">
    <property type="entry name" value="Znf_CCCH_sf"/>
</dbReference>
<evidence type="ECO:0000313" key="8">
    <source>
        <dbReference type="EMBL" id="KAG8488381.1"/>
    </source>
</evidence>
<dbReference type="PANTHER" id="PTHR12506">
    <property type="entry name" value="PROTEIN PHOSPHATASE RELATED"/>
    <property type="match status" value="1"/>
</dbReference>
<accession>A0A8J5YDX8</accession>
<name>A0A8J5YDX8_9ROSI</name>
<dbReference type="SMART" id="SM00356">
    <property type="entry name" value="ZnF_C3H1"/>
    <property type="match status" value="5"/>
</dbReference>
<evidence type="ECO:0000313" key="9">
    <source>
        <dbReference type="Proteomes" id="UP000701853"/>
    </source>
</evidence>
<evidence type="ECO:0000256" key="5">
    <source>
        <dbReference type="PROSITE-ProRule" id="PRU00723"/>
    </source>
</evidence>
<organism evidence="8 9">
    <name type="scientific">Gossypium anomalum</name>
    <dbReference type="NCBI Taxonomy" id="47600"/>
    <lineage>
        <taxon>Eukaryota</taxon>
        <taxon>Viridiplantae</taxon>
        <taxon>Streptophyta</taxon>
        <taxon>Embryophyta</taxon>
        <taxon>Tracheophyta</taxon>
        <taxon>Spermatophyta</taxon>
        <taxon>Magnoliopsida</taxon>
        <taxon>eudicotyledons</taxon>
        <taxon>Gunneridae</taxon>
        <taxon>Pentapetalae</taxon>
        <taxon>rosids</taxon>
        <taxon>malvids</taxon>
        <taxon>Malvales</taxon>
        <taxon>Malvaceae</taxon>
        <taxon>Malvoideae</taxon>
        <taxon>Gossypium</taxon>
    </lineage>
</organism>
<dbReference type="Gene3D" id="4.10.1000.10">
    <property type="entry name" value="Zinc finger, CCCH-type"/>
    <property type="match status" value="2"/>
</dbReference>
<feature type="domain" description="C3H1-type" evidence="7">
    <location>
        <begin position="134"/>
        <end position="162"/>
    </location>
</feature>
<feature type="zinc finger region" description="C3H1-type" evidence="5">
    <location>
        <begin position="278"/>
        <end position="306"/>
    </location>
</feature>